<dbReference type="GeneID" id="36290952"/>
<feature type="domain" description="C2H2-type" evidence="10">
    <location>
        <begin position="2"/>
        <end position="29"/>
    </location>
</feature>
<dbReference type="PROSITE" id="PS00028">
    <property type="entry name" value="ZINC_FINGER_C2H2_1"/>
    <property type="match status" value="2"/>
</dbReference>
<dbReference type="PROSITE" id="PS50157">
    <property type="entry name" value="ZINC_FINGER_C2H2_2"/>
    <property type="match status" value="2"/>
</dbReference>
<dbReference type="InterPro" id="IPR001138">
    <property type="entry name" value="Zn2Cys6_DnaBD"/>
</dbReference>
<evidence type="ECO:0000256" key="8">
    <source>
        <dbReference type="PROSITE-ProRule" id="PRU00042"/>
    </source>
</evidence>
<dbReference type="VEuPathDB" id="FungiDB:GMDG_07865"/>
<dbReference type="Pfam" id="PF00172">
    <property type="entry name" value="Zn_clus"/>
    <property type="match status" value="1"/>
</dbReference>
<evidence type="ECO:0000256" key="1">
    <source>
        <dbReference type="ARBA" id="ARBA00022723"/>
    </source>
</evidence>
<dbReference type="Gene3D" id="3.30.160.60">
    <property type="entry name" value="Classic Zinc Finger"/>
    <property type="match status" value="2"/>
</dbReference>
<dbReference type="eggNOG" id="KOG1721">
    <property type="taxonomic scope" value="Eukaryota"/>
</dbReference>
<protein>
    <recommendedName>
        <fullName evidence="12">Zn(2)-C6 fungal-type domain-containing protein</fullName>
    </recommendedName>
</protein>
<keyword evidence="4" id="KW-0862">Zinc</keyword>
<dbReference type="FunFam" id="3.30.160.60:FF:000100">
    <property type="entry name" value="Zinc finger 45-like"/>
    <property type="match status" value="1"/>
</dbReference>
<reference evidence="11" key="1">
    <citation type="submission" date="2016-03" db="EMBL/GenBank/DDBJ databases">
        <title>Updated assembly of Pseudogymnoascus destructans, the fungus causing white-nose syndrome of bats.</title>
        <authorList>
            <person name="Palmer J.M."/>
            <person name="Drees K.P."/>
            <person name="Foster J.T."/>
            <person name="Lindner D.L."/>
        </authorList>
    </citation>
    <scope>NUCLEOTIDE SEQUENCE [LARGE SCALE GENOMIC DNA]</scope>
    <source>
        <strain evidence="11">20631-21</strain>
    </source>
</reference>
<evidence type="ECO:0000256" key="3">
    <source>
        <dbReference type="ARBA" id="ARBA00022771"/>
    </source>
</evidence>
<evidence type="ECO:0000259" key="9">
    <source>
        <dbReference type="PROSITE" id="PS50048"/>
    </source>
</evidence>
<evidence type="ECO:0000256" key="7">
    <source>
        <dbReference type="ARBA" id="ARBA00023242"/>
    </source>
</evidence>
<evidence type="ECO:0000256" key="4">
    <source>
        <dbReference type="ARBA" id="ARBA00022833"/>
    </source>
</evidence>
<dbReference type="CDD" id="cd00067">
    <property type="entry name" value="GAL4"/>
    <property type="match status" value="1"/>
</dbReference>
<dbReference type="InterPro" id="IPR036864">
    <property type="entry name" value="Zn2-C6_fun-type_DNA-bd_sf"/>
</dbReference>
<dbReference type="GO" id="GO:0000981">
    <property type="term" value="F:DNA-binding transcription factor activity, RNA polymerase II-specific"/>
    <property type="evidence" value="ECO:0007669"/>
    <property type="project" value="InterPro"/>
</dbReference>
<evidence type="ECO:0000259" key="10">
    <source>
        <dbReference type="PROSITE" id="PS50157"/>
    </source>
</evidence>
<evidence type="ECO:0000256" key="5">
    <source>
        <dbReference type="ARBA" id="ARBA00023015"/>
    </source>
</evidence>
<feature type="domain" description="Zn(2)-C6 fungal-type" evidence="9">
    <location>
        <begin position="76"/>
        <end position="103"/>
    </location>
</feature>
<dbReference type="InterPro" id="IPR036236">
    <property type="entry name" value="Znf_C2H2_sf"/>
</dbReference>
<dbReference type="OrthoDB" id="40579at2759"/>
<dbReference type="InterPro" id="IPR013087">
    <property type="entry name" value="Znf_C2H2_type"/>
</dbReference>
<evidence type="ECO:0008006" key="12">
    <source>
        <dbReference type="Google" id="ProtNLM"/>
    </source>
</evidence>
<proteinExistence type="predicted"/>
<dbReference type="CDD" id="cd12148">
    <property type="entry name" value="fungal_TF_MHR"/>
    <property type="match status" value="1"/>
</dbReference>
<dbReference type="SUPFAM" id="SSF57701">
    <property type="entry name" value="Zn2/Cys6 DNA-binding domain"/>
    <property type="match status" value="1"/>
</dbReference>
<dbReference type="GO" id="GO:0008270">
    <property type="term" value="F:zinc ion binding"/>
    <property type="evidence" value="ECO:0007669"/>
    <property type="project" value="UniProtKB-KW"/>
</dbReference>
<accession>A0A177A462</accession>
<evidence type="ECO:0000256" key="6">
    <source>
        <dbReference type="ARBA" id="ARBA00023163"/>
    </source>
</evidence>
<dbReference type="SUPFAM" id="SSF57667">
    <property type="entry name" value="beta-beta-alpha zinc fingers"/>
    <property type="match status" value="1"/>
</dbReference>
<dbReference type="AlphaFoldDB" id="A0A177A462"/>
<gene>
    <name evidence="11" type="ORF">VC83_07908</name>
</gene>
<dbReference type="PANTHER" id="PTHR47660:SF2">
    <property type="entry name" value="TRANSCRIPTION FACTOR WITH C2H2 AND ZN(2)-CYS(6) DNA BINDING DOMAIN (EUROFUNG)"/>
    <property type="match status" value="1"/>
</dbReference>
<evidence type="ECO:0000256" key="2">
    <source>
        <dbReference type="ARBA" id="ARBA00022737"/>
    </source>
</evidence>
<dbReference type="PROSITE" id="PS00463">
    <property type="entry name" value="ZN2_CY6_FUNGAL_1"/>
    <property type="match status" value="1"/>
</dbReference>
<feature type="domain" description="C2H2-type" evidence="10">
    <location>
        <begin position="30"/>
        <end position="58"/>
    </location>
</feature>
<keyword evidence="7" id="KW-0539">Nucleus</keyword>
<dbReference type="SMART" id="SM00355">
    <property type="entry name" value="ZnF_C2H2"/>
    <property type="match status" value="2"/>
</dbReference>
<organism evidence="11">
    <name type="scientific">Pseudogymnoascus destructans</name>
    <dbReference type="NCBI Taxonomy" id="655981"/>
    <lineage>
        <taxon>Eukaryota</taxon>
        <taxon>Fungi</taxon>
        <taxon>Dikarya</taxon>
        <taxon>Ascomycota</taxon>
        <taxon>Pezizomycotina</taxon>
        <taxon>Leotiomycetes</taxon>
        <taxon>Thelebolales</taxon>
        <taxon>Thelebolaceae</taxon>
        <taxon>Pseudogymnoascus</taxon>
    </lineage>
</organism>
<dbReference type="PANTHER" id="PTHR47660">
    <property type="entry name" value="TRANSCRIPTION FACTOR WITH C2H2 AND ZN(2)-CYS(6) DNA BINDING DOMAIN (EUROFUNG)-RELATED-RELATED"/>
    <property type="match status" value="1"/>
</dbReference>
<dbReference type="RefSeq" id="XP_024321023.1">
    <property type="nucleotide sequence ID" value="XM_024471472.1"/>
</dbReference>
<dbReference type="PROSITE" id="PS50048">
    <property type="entry name" value="ZN2_CY6_FUNGAL_2"/>
    <property type="match status" value="1"/>
</dbReference>
<keyword evidence="1" id="KW-0479">Metal-binding</keyword>
<keyword evidence="5" id="KW-0805">Transcription regulation</keyword>
<dbReference type="Gene3D" id="4.10.240.10">
    <property type="entry name" value="Zn(2)-C6 fungal-type DNA-binding domain"/>
    <property type="match status" value="1"/>
</dbReference>
<dbReference type="EMBL" id="KV441407">
    <property type="protein sequence ID" value="OAF55724.1"/>
    <property type="molecule type" value="Genomic_DNA"/>
</dbReference>
<sequence>MIFCTYCGKRFTRKEHLERHIPSHTNVKPHRCKSCQLSFARKDLLQRHYSTYHEIGDPSLAPPASIQTVAGRTPIACLNCASAKTSCDKRVPCARCADKSLPCEARFTRRPSTLMVKAIAASEASKQAPESIEPKPPQHSAIATPLENNDMVIDPCLHSAPAMEIASPTPQIYSTSISGEPEPTRIGGFDGFVQYNDGIASPVLNYQDPLTWDDLSMDMNLYGNLTSVPPENMHLVYSDQGDISSGSDISSSSIQYQPSISHTRSCSISSVGDVDMGDQPRSKRARLSYRAVAPGVQEPLATEQAWPLARCNPPTFSDSCQRTTVVHLERLGQISKHERAWDSLALQPDLAMSASDFINVEPINSGTRDTLHAITLGFLYRALKTHRSGFTNKCQNGHYLSPANFSSRLLPPANMLEYFLLKYTLNLSKYYSLDARGRIDPNELIHGNHTSTLLILLMIGQGASMSRSTEARCLSAGLTEICRILLFDITEQDIELCADPTVLRCALLFTMLGAWSGDKWHMDIAMGQRGMYLTMLKHAGMLEPQDISVSRLGGSSTVDVQWRAWVEAETRSRLVYDWVLLDQEISLFDDMSTILSISELHALLPHPNPSLFSASSAHAWSTLLSSSSTSHIRTSLHELFQDFLNDHLHHSASLTPLTLRLLLHPIQSLLYEVRQLLTCFSEVLSTRRSSTRTPTKASTLIRLEEVQSLLQKWYNLHLSLPPSVSGSAHDLTKTTNLILYHLISLNAHTSIPSLERLARRAPATLATANPHWDLSLQHKKCIFDRFSALFHAGQILRLVTLFDSPDCMPPWASLAVYRASLVLWFDVLARSDPSFQLPAAEDPIVVINESMADDAALMCWLWKREGLPVLRGRDGSMCKLQEPEAVLEACIRFVGGMDEGGNGRGGRLADGIVRKLRTLKGNWHGAGGLHGP</sequence>
<keyword evidence="3 8" id="KW-0863">Zinc-finger</keyword>
<dbReference type="Proteomes" id="UP000077154">
    <property type="component" value="Unassembled WGS sequence"/>
</dbReference>
<keyword evidence="2" id="KW-0677">Repeat</keyword>
<name>A0A177A462_9PEZI</name>
<dbReference type="Pfam" id="PF00096">
    <property type="entry name" value="zf-C2H2"/>
    <property type="match status" value="1"/>
</dbReference>
<evidence type="ECO:0000313" key="11">
    <source>
        <dbReference type="EMBL" id="OAF55724.1"/>
    </source>
</evidence>
<keyword evidence="6" id="KW-0804">Transcription</keyword>